<keyword evidence="2" id="KW-1185">Reference proteome</keyword>
<sequence length="120" mass="12883">MKTDRTYLIHQELASVHLTDCTGVTNLKLVTTSHGRQLRGSSSIGHSLPAGVSAQTAAITLSGWSGEIRGEIAVKLVLVAMPLRPRLSFEIRGFCEAQSDAHNELTPNFAVQAAANLLFI</sequence>
<reference evidence="2" key="1">
    <citation type="journal article" date="2019" name="Int. J. Syst. Evol. Microbiol.">
        <title>The Global Catalogue of Microorganisms (GCM) 10K type strain sequencing project: providing services to taxonomists for standard genome sequencing and annotation.</title>
        <authorList>
            <consortium name="The Broad Institute Genomics Platform"/>
            <consortium name="The Broad Institute Genome Sequencing Center for Infectious Disease"/>
            <person name="Wu L."/>
            <person name="Ma J."/>
        </authorList>
    </citation>
    <scope>NUCLEOTIDE SEQUENCE [LARGE SCALE GENOMIC DNA]</scope>
    <source>
        <strain evidence="2">CCM 8897</strain>
    </source>
</reference>
<evidence type="ECO:0000313" key="2">
    <source>
        <dbReference type="Proteomes" id="UP001596310"/>
    </source>
</evidence>
<dbReference type="RefSeq" id="WP_125599748.1">
    <property type="nucleotide sequence ID" value="NZ_JBHSSM010000022.1"/>
</dbReference>
<organism evidence="1 2">
    <name type="scientific">Lapidilactobacillus achengensis</name>
    <dbReference type="NCBI Taxonomy" id="2486000"/>
    <lineage>
        <taxon>Bacteria</taxon>
        <taxon>Bacillati</taxon>
        <taxon>Bacillota</taxon>
        <taxon>Bacilli</taxon>
        <taxon>Lactobacillales</taxon>
        <taxon>Lactobacillaceae</taxon>
        <taxon>Lapidilactobacillus</taxon>
    </lineage>
</organism>
<dbReference type="EMBL" id="JBHSSM010000022">
    <property type="protein sequence ID" value="MFC6315839.1"/>
    <property type="molecule type" value="Genomic_DNA"/>
</dbReference>
<name>A0ABW1USP9_9LACO</name>
<proteinExistence type="predicted"/>
<evidence type="ECO:0000313" key="1">
    <source>
        <dbReference type="EMBL" id="MFC6315839.1"/>
    </source>
</evidence>
<gene>
    <name evidence="1" type="ORF">ACFQHW_09725</name>
</gene>
<protein>
    <submittedName>
        <fullName evidence="1">Uncharacterized protein</fullName>
    </submittedName>
</protein>
<comment type="caution">
    <text evidence="1">The sequence shown here is derived from an EMBL/GenBank/DDBJ whole genome shotgun (WGS) entry which is preliminary data.</text>
</comment>
<dbReference type="Proteomes" id="UP001596310">
    <property type="component" value="Unassembled WGS sequence"/>
</dbReference>
<accession>A0ABW1USP9</accession>